<dbReference type="AlphaFoldDB" id="A0A9Q0HIC1"/>
<dbReference type="InterPro" id="IPR038588">
    <property type="entry name" value="XS_domain_sf"/>
</dbReference>
<name>A0A9Q0HIC1_9POAL</name>
<evidence type="ECO:0000313" key="4">
    <source>
        <dbReference type="EMBL" id="KAJ1686805.1"/>
    </source>
</evidence>
<keyword evidence="5" id="KW-1185">Reference proteome</keyword>
<feature type="coiled-coil region" evidence="1">
    <location>
        <begin position="200"/>
        <end position="400"/>
    </location>
</feature>
<dbReference type="Pfam" id="PF03469">
    <property type="entry name" value="XH"/>
    <property type="match status" value="1"/>
</dbReference>
<reference evidence="4" key="1">
    <citation type="journal article" date="2022" name="Cell">
        <title>Repeat-based holocentromeres influence genome architecture and karyotype evolution.</title>
        <authorList>
            <person name="Hofstatter P.G."/>
            <person name="Thangavel G."/>
            <person name="Lux T."/>
            <person name="Neumann P."/>
            <person name="Vondrak T."/>
            <person name="Novak P."/>
            <person name="Zhang M."/>
            <person name="Costa L."/>
            <person name="Castellani M."/>
            <person name="Scott A."/>
            <person name="Toegelov H."/>
            <person name="Fuchs J."/>
            <person name="Mata-Sucre Y."/>
            <person name="Dias Y."/>
            <person name="Vanzela A.L.L."/>
            <person name="Huettel B."/>
            <person name="Almeida C.C.S."/>
            <person name="Simkova H."/>
            <person name="Souza G."/>
            <person name="Pedrosa-Harand A."/>
            <person name="Macas J."/>
            <person name="Mayer K.F.X."/>
            <person name="Houben A."/>
            <person name="Marques A."/>
        </authorList>
    </citation>
    <scope>NUCLEOTIDE SEQUENCE</scope>
    <source>
        <strain evidence="4">RhyBre1mFocal</strain>
    </source>
</reference>
<keyword evidence="1" id="KW-0175">Coiled coil</keyword>
<organism evidence="4 5">
    <name type="scientific">Rhynchospora breviuscula</name>
    <dbReference type="NCBI Taxonomy" id="2022672"/>
    <lineage>
        <taxon>Eukaryota</taxon>
        <taxon>Viridiplantae</taxon>
        <taxon>Streptophyta</taxon>
        <taxon>Embryophyta</taxon>
        <taxon>Tracheophyta</taxon>
        <taxon>Spermatophyta</taxon>
        <taxon>Magnoliopsida</taxon>
        <taxon>Liliopsida</taxon>
        <taxon>Poales</taxon>
        <taxon>Cyperaceae</taxon>
        <taxon>Cyperoideae</taxon>
        <taxon>Rhynchosporeae</taxon>
        <taxon>Rhynchospora</taxon>
    </lineage>
</organism>
<dbReference type="GO" id="GO:0080188">
    <property type="term" value="P:gene silencing by siRNA-directed DNA methylation"/>
    <property type="evidence" value="ECO:0007669"/>
    <property type="project" value="InterPro"/>
</dbReference>
<gene>
    <name evidence="4" type="ORF">LUZ63_018195</name>
</gene>
<feature type="domain" description="XS" evidence="2">
    <location>
        <begin position="46"/>
        <end position="153"/>
    </location>
</feature>
<dbReference type="EMBL" id="JAMQYH010000005">
    <property type="protein sequence ID" value="KAJ1686805.1"/>
    <property type="molecule type" value="Genomic_DNA"/>
</dbReference>
<sequence>MRILANTSCATEYVDITNLSINRIRRQYQMDDNSGNTPKNLKKDEDYFVCPWKGILANIPTQQIDGRLVGDSGSKLRAQLSSFQVLKVTPLWNYHGHSGFAIVDFSKDLVGFKNAMYFESDFEVKGQGKSDWEGRVNDSEEIFGWVARGDDYQRNDLVGEHLRKYGDLKTLEELERGEKMKSNCLVAGLLVDMEVKNKTLMELENKCAAHEVSVERIMRQNEQMLSTYSEEIEKMNRLSSGHLQRVMQDNMKLRELLESKKKEAEETNQKYVRLSAMEKERSEQEASRLAKEKKSIELASIEKQKADMEVWKLVEEHKKEKEAHLEKTIQLEQQLHAKQNLQLEIHQLKSQLEKFEAMKNIEREDDAAWMEKRKIMQEELKDKIEEMEEMENLNQALIIKESRSSQELEDARDELLKALEGRLSFAKIGVKRMGEIDEKAFKKACRLKLGKSKVDEEAAMLVSEWQNEIQNPDWCPFKIGQHGKNLINEEDEKLQNLKKTLGDEACNAVVTALLEIDEHNPVQRCPVPILWHFKEQRKASLEEAIRCTINCWKYQRNSRK</sequence>
<dbReference type="Pfam" id="PF03468">
    <property type="entry name" value="XS"/>
    <property type="match status" value="1"/>
</dbReference>
<protein>
    <recommendedName>
        <fullName evidence="6">Factor of DNA methylation 1-5/IDN2 domain-containing protein</fullName>
    </recommendedName>
</protein>
<dbReference type="InterPro" id="IPR045177">
    <property type="entry name" value="FDM1-5/IDN2"/>
</dbReference>
<dbReference type="InterPro" id="IPR005379">
    <property type="entry name" value="FDM1-5/IDN2_XH"/>
</dbReference>
<evidence type="ECO:0000259" key="2">
    <source>
        <dbReference type="Pfam" id="PF03468"/>
    </source>
</evidence>
<dbReference type="InterPro" id="IPR005380">
    <property type="entry name" value="XS_domain"/>
</dbReference>
<feature type="domain" description="Factor of DNA methylation 1-5/IDN2" evidence="3">
    <location>
        <begin position="431"/>
        <end position="556"/>
    </location>
</feature>
<dbReference type="Gene3D" id="3.30.70.2890">
    <property type="entry name" value="XS domain"/>
    <property type="match status" value="1"/>
</dbReference>
<accession>A0A9Q0HIC1</accession>
<evidence type="ECO:0000256" key="1">
    <source>
        <dbReference type="SAM" id="Coils"/>
    </source>
</evidence>
<evidence type="ECO:0000259" key="3">
    <source>
        <dbReference type="Pfam" id="PF03469"/>
    </source>
</evidence>
<evidence type="ECO:0000313" key="5">
    <source>
        <dbReference type="Proteomes" id="UP001151287"/>
    </source>
</evidence>
<dbReference type="Proteomes" id="UP001151287">
    <property type="component" value="Unassembled WGS sequence"/>
</dbReference>
<comment type="caution">
    <text evidence="4">The sequence shown here is derived from an EMBL/GenBank/DDBJ whole genome shotgun (WGS) entry which is preliminary data.</text>
</comment>
<dbReference type="PANTHER" id="PTHR21596:SF3">
    <property type="entry name" value="FACTOR OF DNA METHYLATION 1-RELATED"/>
    <property type="match status" value="1"/>
</dbReference>
<proteinExistence type="predicted"/>
<dbReference type="PANTHER" id="PTHR21596">
    <property type="entry name" value="RIBONUCLEASE P SUBUNIT P38"/>
    <property type="match status" value="1"/>
</dbReference>
<dbReference type="OrthoDB" id="650979at2759"/>
<evidence type="ECO:0008006" key="6">
    <source>
        <dbReference type="Google" id="ProtNLM"/>
    </source>
</evidence>